<feature type="compositionally biased region" description="Low complexity" evidence="9">
    <location>
        <begin position="1207"/>
        <end position="1218"/>
    </location>
</feature>
<comment type="caution">
    <text evidence="12">The sequence shown here is derived from an EMBL/GenBank/DDBJ whole genome shotgun (WGS) entry which is preliminary data.</text>
</comment>
<dbReference type="PROSITE" id="PS52008">
    <property type="entry name" value="GH81"/>
    <property type="match status" value="1"/>
</dbReference>
<feature type="compositionally biased region" description="Polar residues" evidence="9">
    <location>
        <begin position="1"/>
        <end position="22"/>
    </location>
</feature>
<evidence type="ECO:0000256" key="2">
    <source>
        <dbReference type="ARBA" id="ARBA00010730"/>
    </source>
</evidence>
<evidence type="ECO:0000256" key="7">
    <source>
        <dbReference type="ARBA" id="ARBA00023316"/>
    </source>
</evidence>
<dbReference type="EC" id="3.2.1.39" evidence="3"/>
<evidence type="ECO:0000256" key="6">
    <source>
        <dbReference type="ARBA" id="ARBA00023295"/>
    </source>
</evidence>
<evidence type="ECO:0000256" key="5">
    <source>
        <dbReference type="ARBA" id="ARBA00023277"/>
    </source>
</evidence>
<proteinExistence type="inferred from homology"/>
<dbReference type="EMBL" id="JYNV01000002">
    <property type="protein sequence ID" value="KZM28786.1"/>
    <property type="molecule type" value="Genomic_DNA"/>
</dbReference>
<protein>
    <recommendedName>
        <fullName evidence="3">glucan endo-1,3-beta-D-glucosidase</fullName>
        <ecNumber evidence="3">3.2.1.39</ecNumber>
    </recommendedName>
</protein>
<dbReference type="PANTHER" id="PTHR31983">
    <property type="entry name" value="ENDO-1,3(4)-BETA-GLUCANASE 1"/>
    <property type="match status" value="1"/>
</dbReference>
<dbReference type="GO" id="GO:0042973">
    <property type="term" value="F:glucan endo-1,3-beta-D-glucosidase activity"/>
    <property type="evidence" value="ECO:0007669"/>
    <property type="project" value="UniProtKB-EC"/>
</dbReference>
<dbReference type="Pfam" id="PF17652">
    <property type="entry name" value="Glyco_hydro81C"/>
    <property type="match status" value="1"/>
</dbReference>
<evidence type="ECO:0000259" key="10">
    <source>
        <dbReference type="Pfam" id="PF03639"/>
    </source>
</evidence>
<dbReference type="Gene3D" id="2.70.98.30">
    <property type="entry name" value="Golgi alpha-mannosidase II, domain 4"/>
    <property type="match status" value="1"/>
</dbReference>
<feature type="compositionally biased region" description="Acidic residues" evidence="9">
    <location>
        <begin position="1596"/>
        <end position="1617"/>
    </location>
</feature>
<organism evidence="12 13">
    <name type="scientific">Didymella rabiei</name>
    <name type="common">Chickpea ascochyta blight fungus</name>
    <name type="synonym">Mycosphaerella rabiei</name>
    <dbReference type="NCBI Taxonomy" id="5454"/>
    <lineage>
        <taxon>Eukaryota</taxon>
        <taxon>Fungi</taxon>
        <taxon>Dikarya</taxon>
        <taxon>Ascomycota</taxon>
        <taxon>Pezizomycotina</taxon>
        <taxon>Dothideomycetes</taxon>
        <taxon>Pleosporomycetidae</taxon>
        <taxon>Pleosporales</taxon>
        <taxon>Pleosporineae</taxon>
        <taxon>Didymellaceae</taxon>
        <taxon>Ascochyta</taxon>
    </lineage>
</organism>
<dbReference type="Proteomes" id="UP000076837">
    <property type="component" value="Unassembled WGS sequence"/>
</dbReference>
<comment type="similarity">
    <text evidence="2">Belongs to the glycosyl hydrolase 81 family.</text>
</comment>
<feature type="region of interest" description="Disordered" evidence="9">
    <location>
        <begin position="1186"/>
        <end position="1303"/>
    </location>
</feature>
<keyword evidence="13" id="KW-1185">Reference proteome</keyword>
<feature type="compositionally biased region" description="Acidic residues" evidence="9">
    <location>
        <begin position="1191"/>
        <end position="1201"/>
    </location>
</feature>
<accession>A0A163MK35</accession>
<feature type="compositionally biased region" description="Acidic residues" evidence="9">
    <location>
        <begin position="1284"/>
        <end position="1297"/>
    </location>
</feature>
<dbReference type="GO" id="GO:0052861">
    <property type="term" value="F:endo-1,3(4)-beta-glucanase activity"/>
    <property type="evidence" value="ECO:0007669"/>
    <property type="project" value="InterPro"/>
</dbReference>
<evidence type="ECO:0000313" key="13">
    <source>
        <dbReference type="Proteomes" id="UP000076837"/>
    </source>
</evidence>
<dbReference type="GO" id="GO:0000272">
    <property type="term" value="P:polysaccharide catabolic process"/>
    <property type="evidence" value="ECO:0007669"/>
    <property type="project" value="UniProtKB-KW"/>
</dbReference>
<gene>
    <name evidence="12" type="ORF">ST47_g73</name>
</gene>
<keyword evidence="8" id="KW-0624">Polysaccharide degradation</keyword>
<name>A0A163MK35_DIDRA</name>
<keyword evidence="5" id="KW-0119">Carbohydrate metabolism</keyword>
<feature type="region of interest" description="Disordered" evidence="9">
    <location>
        <begin position="1"/>
        <end position="41"/>
    </location>
</feature>
<feature type="compositionally biased region" description="Basic and acidic residues" evidence="9">
    <location>
        <begin position="903"/>
        <end position="912"/>
    </location>
</feature>
<comment type="catalytic activity">
    <reaction evidence="1">
        <text>Hydrolysis of (1-&gt;3)-beta-D-glucosidic linkages in (1-&gt;3)-beta-D-glucans.</text>
        <dbReference type="EC" id="3.2.1.39"/>
    </reaction>
</comment>
<dbReference type="STRING" id="5454.A0A163MK35"/>
<keyword evidence="7" id="KW-0961">Cell wall biogenesis/degradation</keyword>
<dbReference type="GO" id="GO:0071555">
    <property type="term" value="P:cell wall organization"/>
    <property type="evidence" value="ECO:0007669"/>
    <property type="project" value="UniProtKB-KW"/>
</dbReference>
<dbReference type="PANTHER" id="PTHR31983:SF0">
    <property type="entry name" value="GLUCAN ENDO-1,3-BETA-D-GLUCOSIDASE 2"/>
    <property type="match status" value="1"/>
</dbReference>
<keyword evidence="4" id="KW-0378">Hydrolase</keyword>
<feature type="region of interest" description="Disordered" evidence="9">
    <location>
        <begin position="903"/>
        <end position="927"/>
    </location>
</feature>
<evidence type="ECO:0000256" key="9">
    <source>
        <dbReference type="SAM" id="MobiDB-lite"/>
    </source>
</evidence>
<dbReference type="InterPro" id="IPR040720">
    <property type="entry name" value="GH81_C"/>
</dbReference>
<dbReference type="Gene3D" id="1.10.287.1170">
    <property type="entry name" value="glycoside hydrolase family 81 endo-[beta] glucanase"/>
    <property type="match status" value="1"/>
</dbReference>
<keyword evidence="6" id="KW-0326">Glycosidase</keyword>
<reference evidence="12 13" key="1">
    <citation type="journal article" date="2016" name="Sci. Rep.">
        <title>Draft genome sequencing and secretome analysis of fungal phytopathogen Ascochyta rabiei provides insight into the necrotrophic effector repertoire.</title>
        <authorList>
            <person name="Verma S."/>
            <person name="Gazara R.K."/>
            <person name="Nizam S."/>
            <person name="Parween S."/>
            <person name="Chattopadhyay D."/>
            <person name="Verma P.K."/>
        </authorList>
    </citation>
    <scope>NUCLEOTIDE SEQUENCE [LARGE SCALE GENOMIC DNA]</scope>
    <source>
        <strain evidence="12 13">ArDII</strain>
    </source>
</reference>
<dbReference type="InterPro" id="IPR005200">
    <property type="entry name" value="Endo-beta-glucanase"/>
</dbReference>
<evidence type="ECO:0000313" key="12">
    <source>
        <dbReference type="EMBL" id="KZM28786.1"/>
    </source>
</evidence>
<evidence type="ECO:0000256" key="8">
    <source>
        <dbReference type="ARBA" id="ARBA00023326"/>
    </source>
</evidence>
<feature type="compositionally biased region" description="Basic and acidic residues" evidence="9">
    <location>
        <begin position="1584"/>
        <end position="1594"/>
    </location>
</feature>
<feature type="compositionally biased region" description="Acidic residues" evidence="9">
    <location>
        <begin position="1223"/>
        <end position="1233"/>
    </location>
</feature>
<feature type="region of interest" description="Disordered" evidence="9">
    <location>
        <begin position="1572"/>
        <end position="1628"/>
    </location>
</feature>
<evidence type="ECO:0000256" key="3">
    <source>
        <dbReference type="ARBA" id="ARBA00012780"/>
    </source>
</evidence>
<sequence length="1628" mass="184158">MGNIGSKQETVTAITSSTSTQADRLAPRTEEAHPSMGRKISRKQSITAIAFDTTEKRPRTWSERRKNILSSLGYGVAATASSDEVPPDNIFVPVQADAILPQVPISNHHPVPRKGIEDDDLRTLHTNKFYANAFLGGQNQPIWTHPYALWWGKGTQESGMLQTWGMNIGHVEDVDLQYGPGEPPRILNNPRKQSLILSATELDAQTTLTTDTHLPFSVNINLNAHSKIQEPKITFPVVQGMSFVTAGYRNATPTIQTGGRGFIEFRRSTMIGRTAKYRLKDFDGRDWLAYVSPVPGFAYEVGSFVKIDTNTVLGPSAFQGTIQVAKNPMGARGEAIYDKAAGAFVCEAKLTAVVDEMRAMYSFSYTKVGTAPLLMFALPHHIQSLDPELRGQVTVLQLRTSTKGKATAVWAENLTFIETNLPITMSFGPWSPTMSANAKLRYPRDVLAFIGSVAERDLRRAMTESIPPDSYYYAGKALARFAVIVWVIKDVLGNNAVAAAGLVKLKQEMAKYVENQQRYPLYYDNSWKGLVSYAGFSDLGADFGNTYYNDHHIHFSYFVFTAAIIAYLEPVWLMQGDNKAWTNMLVKDFAESDYNGRDYPFSRSFDCTSEDGFASYAMKMWGKVTGDVNMEKRGNLMLAIQVRSFNTYFYLLSTSIQPPRFTPNKITGVLFEDKIDNTTYFGDSAALIHGIHMVPLNPSSAFLRPRGFVREEWDALLSRGRTLEDSVGGGWQGVLHANLALVDPRASFRFFRDGVGGFWDERWIDGGASRTWDPTKPTNWKGVEPQSEEEMEDWMQRERILILDFLCRCEGQALDEATKTEKERYESKLEAEWAKWEPEADIQDGEIRDSGRKKEMLKGMGSISSGSYIAKTSNKDDQHYRQAQGLWEDFLYFQNAWNRMRTNNDRGEKESSTESELGPEKTKRKKPSRADLYLWQDNMIRLYNKWGIGDLNKLPKGGIGPDQLHLYPDNIRHTARNGRLSHLKTRYPTSALRLDPDAIMRKRAEVERTRKAKGRAQRDMVDAKKYAVVEKLPEGHQPYHAITERTSPWQYKDRRIHTSWESSTWGPAITNKEIVLGERRECHLPRYETLIIPRTVFEQGLLYDKINNRRRVGADGKWLRGKVTHMIFDRYYKLDEHEQRIPLPGPHYVYCKPHFTPAGPVAQVHSSDGAYTARRQAHPKFALVKHKDDALSDAEEEEYEDDHVLLPDVPGDSDGTPDSPDKPEDEDSEDDGDVFARTYREGSGLPYRPLRPIDELKSGGSDSGDPPDGGDGPPGGDPPPGSGGDDDIDSSEDDDDNGGVTKIKKRTFGIEGEKFTDDAKGKYRLVKCTKRYRCGFEFTQSDRVPALNPGAKKLYNDKGDRFTEVYPKNAPIPVRRKAEYKGVKWKMGKDGFFRKKDLKWRPVLILRKFNKDDGAYVGASDPFGQFPELINGNLPENLVRAYNKSILQYINRNDHEVGRPIIQPRWIDEEIREAVRFLNDLVRQHGLIQLFDQWDDIIHKAQKALDKYRIKQMNQPKRGPESVRTKFARSEGLQKKVKKAGDLKHRTDKISSAELKPEDHFTVKDFGVEATKFKAKKRTAGGKAKREAKAKTEGEFASENENGEESAGEGDDDDEPEVGSRPPKKKRK</sequence>
<evidence type="ECO:0000256" key="4">
    <source>
        <dbReference type="ARBA" id="ARBA00022801"/>
    </source>
</evidence>
<evidence type="ECO:0000256" key="1">
    <source>
        <dbReference type="ARBA" id="ARBA00000382"/>
    </source>
</evidence>
<dbReference type="InterPro" id="IPR040451">
    <property type="entry name" value="GH81_N"/>
</dbReference>
<dbReference type="GO" id="GO:0009986">
    <property type="term" value="C:cell surface"/>
    <property type="evidence" value="ECO:0007669"/>
    <property type="project" value="TreeGrafter"/>
</dbReference>
<feature type="domain" description="Glycosyl hydrolase family 81 N-terminal" evidence="10">
    <location>
        <begin position="109"/>
        <end position="432"/>
    </location>
</feature>
<dbReference type="Pfam" id="PF03639">
    <property type="entry name" value="Glyco_hydro_81"/>
    <property type="match status" value="1"/>
</dbReference>
<feature type="domain" description="Glycosyl hydrolase family 81 C-terminal" evidence="11">
    <location>
        <begin position="443"/>
        <end position="772"/>
    </location>
</feature>
<evidence type="ECO:0000259" key="11">
    <source>
        <dbReference type="Pfam" id="PF17652"/>
    </source>
</evidence>